<name>L2GMV4_VITCO</name>
<dbReference type="InParanoid" id="L2GMV4"/>
<dbReference type="GO" id="GO:0016887">
    <property type="term" value="F:ATP hydrolysis activity"/>
    <property type="evidence" value="ECO:0007669"/>
    <property type="project" value="InterPro"/>
</dbReference>
<feature type="binding site" evidence="5">
    <location>
        <begin position="125"/>
        <end position="126"/>
    </location>
    <ligand>
        <name>ATP</name>
        <dbReference type="ChEBI" id="CHEBI:30616"/>
    </ligand>
</feature>
<evidence type="ECO:0000256" key="4">
    <source>
        <dbReference type="ARBA" id="ARBA00023186"/>
    </source>
</evidence>
<evidence type="ECO:0008006" key="9">
    <source>
        <dbReference type="Google" id="ProtNLM"/>
    </source>
</evidence>
<dbReference type="CDD" id="cd16927">
    <property type="entry name" value="HATPase_Hsp90-like"/>
    <property type="match status" value="1"/>
</dbReference>
<dbReference type="InterPro" id="IPR001404">
    <property type="entry name" value="Hsp90_fam"/>
</dbReference>
<proteinExistence type="inferred from homology"/>
<dbReference type="PRINTS" id="PR00775">
    <property type="entry name" value="HEATSHOCK90"/>
</dbReference>
<feature type="binding site" evidence="5">
    <location>
        <position position="56"/>
    </location>
    <ligand>
        <name>ATP</name>
        <dbReference type="ChEBI" id="CHEBI:30616"/>
    </ligand>
</feature>
<protein>
    <recommendedName>
        <fullName evidence="9">Hsp90-like protein</fullName>
    </recommendedName>
</protein>
<feature type="region of interest" description="Disordered" evidence="6">
    <location>
        <begin position="245"/>
        <end position="266"/>
    </location>
</feature>
<dbReference type="InterPro" id="IPR036890">
    <property type="entry name" value="HATPase_C_sf"/>
</dbReference>
<dbReference type="Proteomes" id="UP000011082">
    <property type="component" value="Unassembled WGS sequence"/>
</dbReference>
<dbReference type="VEuPathDB" id="MicrosporidiaDB:VICG_01375"/>
<evidence type="ECO:0000313" key="7">
    <source>
        <dbReference type="EMBL" id="ELA41627.1"/>
    </source>
</evidence>
<dbReference type="PANTHER" id="PTHR11528">
    <property type="entry name" value="HEAT SHOCK PROTEIN 90 FAMILY MEMBER"/>
    <property type="match status" value="1"/>
</dbReference>
<evidence type="ECO:0000256" key="6">
    <source>
        <dbReference type="SAM" id="MobiDB-lite"/>
    </source>
</evidence>
<feature type="compositionally biased region" description="Basic and acidic residues" evidence="6">
    <location>
        <begin position="251"/>
        <end position="266"/>
    </location>
</feature>
<feature type="binding site" evidence="5">
    <location>
        <begin position="149"/>
        <end position="154"/>
    </location>
    <ligand>
        <name>ATP</name>
        <dbReference type="ChEBI" id="CHEBI:30616"/>
    </ligand>
</feature>
<dbReference type="FunFam" id="3.30.565.10:FF:000005">
    <property type="entry name" value="Heat shock protein 90"/>
    <property type="match status" value="1"/>
</dbReference>
<reference evidence="8" key="1">
    <citation type="submission" date="2011-05" db="EMBL/GenBank/DDBJ databases">
        <title>The genome sequence of Vittaforma corneae strain ATCC 50505.</title>
        <authorList>
            <consortium name="The Broad Institute Genome Sequencing Platform"/>
            <person name="Cuomo C."/>
            <person name="Didier E."/>
            <person name="Bowers L."/>
            <person name="Young S.K."/>
            <person name="Zeng Q."/>
            <person name="Gargeya S."/>
            <person name="Fitzgerald M."/>
            <person name="Haas B."/>
            <person name="Abouelleil A."/>
            <person name="Alvarado L."/>
            <person name="Arachchi H.M."/>
            <person name="Berlin A."/>
            <person name="Chapman S.B."/>
            <person name="Gearin G."/>
            <person name="Goldberg J."/>
            <person name="Griggs A."/>
            <person name="Gujja S."/>
            <person name="Hansen M."/>
            <person name="Heiman D."/>
            <person name="Howarth C."/>
            <person name="Larimer J."/>
            <person name="Lui A."/>
            <person name="MacDonald P.J.P."/>
            <person name="McCowen C."/>
            <person name="Montmayeur A."/>
            <person name="Murphy C."/>
            <person name="Neiman D."/>
            <person name="Pearson M."/>
            <person name="Priest M."/>
            <person name="Roberts A."/>
            <person name="Saif S."/>
            <person name="Shea T."/>
            <person name="Sisk P."/>
            <person name="Stolte C."/>
            <person name="Sykes S."/>
            <person name="Wortman J."/>
            <person name="Nusbaum C."/>
            <person name="Birren B."/>
        </authorList>
    </citation>
    <scope>NUCLEOTIDE SEQUENCE [LARGE SCALE GENOMIC DNA]</scope>
    <source>
        <strain evidence="8">ATCC 50505</strain>
    </source>
</reference>
<evidence type="ECO:0000313" key="8">
    <source>
        <dbReference type="Proteomes" id="UP000011082"/>
    </source>
</evidence>
<comment type="similarity">
    <text evidence="1">Belongs to the heat shock protein 90 family.</text>
</comment>
<dbReference type="PIRSF" id="PIRSF002583">
    <property type="entry name" value="Hsp90"/>
    <property type="match status" value="1"/>
</dbReference>
<dbReference type="OMA" id="MRRMKEM"/>
<keyword evidence="2 5" id="KW-0547">Nucleotide-binding</keyword>
<dbReference type="SUPFAM" id="SSF54211">
    <property type="entry name" value="Ribosomal protein S5 domain 2-like"/>
    <property type="match status" value="1"/>
</dbReference>
<evidence type="ECO:0000256" key="2">
    <source>
        <dbReference type="ARBA" id="ARBA00022741"/>
    </source>
</evidence>
<keyword evidence="4" id="KW-0143">Chaperone</keyword>
<dbReference type="InterPro" id="IPR020575">
    <property type="entry name" value="Hsp90_N"/>
</dbReference>
<organism evidence="7 8">
    <name type="scientific">Vittaforma corneae (strain ATCC 50505)</name>
    <name type="common">Microsporidian parasite</name>
    <name type="synonym">Nosema corneum</name>
    <dbReference type="NCBI Taxonomy" id="993615"/>
    <lineage>
        <taxon>Eukaryota</taxon>
        <taxon>Fungi</taxon>
        <taxon>Fungi incertae sedis</taxon>
        <taxon>Microsporidia</taxon>
        <taxon>Nosematidae</taxon>
        <taxon>Vittaforma</taxon>
    </lineage>
</organism>
<feature type="binding site" evidence="5">
    <location>
        <position position="200"/>
    </location>
    <ligand>
        <name>ATP</name>
        <dbReference type="ChEBI" id="CHEBI:30616"/>
    </ligand>
</feature>
<keyword evidence="3 5" id="KW-0067">ATP-binding</keyword>
<dbReference type="Gene3D" id="1.20.120.790">
    <property type="entry name" value="Heat shock protein 90, C-terminal domain"/>
    <property type="match status" value="1"/>
</dbReference>
<dbReference type="OrthoDB" id="28737at2759"/>
<dbReference type="EMBL" id="JH370141">
    <property type="protein sequence ID" value="ELA41627.1"/>
    <property type="molecule type" value="Genomic_DNA"/>
</dbReference>
<evidence type="ECO:0000256" key="3">
    <source>
        <dbReference type="ARBA" id="ARBA00022840"/>
    </source>
</evidence>
<dbReference type="Pfam" id="PF00183">
    <property type="entry name" value="HSP90"/>
    <property type="match status" value="1"/>
</dbReference>
<evidence type="ECO:0000256" key="1">
    <source>
        <dbReference type="ARBA" id="ARBA00008239"/>
    </source>
</evidence>
<dbReference type="RefSeq" id="XP_007604821.1">
    <property type="nucleotide sequence ID" value="XM_007604759.1"/>
</dbReference>
<dbReference type="FunCoup" id="L2GMV4">
    <property type="interactions" value="168"/>
</dbReference>
<accession>L2GMV4</accession>
<dbReference type="GeneID" id="19882086"/>
<dbReference type="SUPFAM" id="SSF110942">
    <property type="entry name" value="HSP90 C-terminal domain"/>
    <property type="match status" value="1"/>
</dbReference>
<dbReference type="Gene3D" id="3.30.565.10">
    <property type="entry name" value="Histidine kinase-like ATPase, C-terminal domain"/>
    <property type="match status" value="1"/>
</dbReference>
<dbReference type="GO" id="GO:0140662">
    <property type="term" value="F:ATP-dependent protein folding chaperone"/>
    <property type="evidence" value="ECO:0007669"/>
    <property type="project" value="InterPro"/>
</dbReference>
<feature type="binding site" evidence="5">
    <location>
        <position position="60"/>
    </location>
    <ligand>
        <name>ATP</name>
        <dbReference type="ChEBI" id="CHEBI:30616"/>
    </ligand>
</feature>
<gene>
    <name evidence="7" type="ORF">VICG_01375</name>
</gene>
<feature type="binding site" evidence="5">
    <location>
        <position position="110"/>
    </location>
    <ligand>
        <name>ATP</name>
        <dbReference type="ChEBI" id="CHEBI:30616"/>
    </ligand>
</feature>
<dbReference type="AlphaFoldDB" id="L2GMV4"/>
<dbReference type="InterPro" id="IPR020568">
    <property type="entry name" value="Ribosomal_Su5_D2-typ_SF"/>
</dbReference>
<dbReference type="GO" id="GO:0005524">
    <property type="term" value="F:ATP binding"/>
    <property type="evidence" value="ECO:0007669"/>
    <property type="project" value="UniProtKB-KW"/>
</dbReference>
<dbReference type="HOGENOM" id="CLU_006684_1_3_1"/>
<keyword evidence="8" id="KW-1185">Reference proteome</keyword>
<feature type="binding site" evidence="5">
    <location>
        <position position="395"/>
    </location>
    <ligand>
        <name>ATP</name>
        <dbReference type="ChEBI" id="CHEBI:30616"/>
    </ligand>
</feature>
<dbReference type="HAMAP" id="MF_00505">
    <property type="entry name" value="HSP90"/>
    <property type="match status" value="1"/>
</dbReference>
<dbReference type="SUPFAM" id="SSF55874">
    <property type="entry name" value="ATPase domain of HSP90 chaperone/DNA topoisomerase II/histidine kinase"/>
    <property type="match status" value="1"/>
</dbReference>
<dbReference type="GO" id="GO:0051082">
    <property type="term" value="F:unfolded protein binding"/>
    <property type="evidence" value="ECO:0007669"/>
    <property type="project" value="InterPro"/>
</dbReference>
<dbReference type="STRING" id="993615.L2GMV4"/>
<dbReference type="InterPro" id="IPR037196">
    <property type="entry name" value="HSP90_C"/>
</dbReference>
<dbReference type="Pfam" id="PF13589">
    <property type="entry name" value="HATPase_c_3"/>
    <property type="match status" value="1"/>
</dbReference>
<dbReference type="NCBIfam" id="NF003555">
    <property type="entry name" value="PRK05218.1"/>
    <property type="match status" value="1"/>
</dbReference>
<feature type="binding site" evidence="5">
    <location>
        <position position="105"/>
    </location>
    <ligand>
        <name>ATP</name>
        <dbReference type="ChEBI" id="CHEBI:30616"/>
    </ligand>
</feature>
<evidence type="ECO:0000256" key="5">
    <source>
        <dbReference type="PIRSR" id="PIRSR002583-1"/>
    </source>
</evidence>
<sequence length="689" mass="78637">MASKSEVENIAENLSNIDVTPVKENVETYDFEAEVPQVMSLIINSVYSSKEMFLRELISNASDAISKVKTMKTDLDSKGYATCPIGAYKIQIIPNKNNNTLVIKDNGVGMTKNDLIAFLGSIASSGTKKFKEILNSQNQKSDLETLIGQFGLGFYSAFLVADKVDVITKNPMDDGYLWTSTGGNSYSICKYDTGDLEHGTSVILTLKEGEKEYLESTRLINLIKKHSLYIRYPIAVFVEKEEEEKDEEEAKDTVEEVKEDAEPKIESEAPPKKIKKVVEEQIVNNDVPIWTKKVEEIPEEELNKFYRTISNDYDDYAAVQSWHFEGVIDLKIILFIPKRARFNFFEQNNEKNKNIKVFNSNVFVTDDLPKEVVPDWMNMVVGTVSSPDFPMNISREFLQGKAVMNMLKTKLPKCISEMIKKLEKDEEKYNAFYKEFASNIKLAIKQYTDTQQETFAKFLRYPTNQDNEKLISFDEYLSKVSEGQKQILFLTGLTKKDVETSLCLEGFKDRLVLLMPEAVDEIMLQGLKKYKGLDLQNISIEGVDSITPIDEETKKEYEPFTEKIKDLIKEKVERVEISNRFVGVPASILTTKYGNSSTMENIIKAQPGFENNPMLMMMLKSKKIFEINIDSPVIKQLKRIFDEDKMEQFSTYVNFLYNAALVGSGFTLEEKSTFIKDLYSILSEAVSSK</sequence>
<dbReference type="Gene3D" id="3.40.50.11260">
    <property type="match status" value="1"/>
</dbReference>
<dbReference type="Gene3D" id="3.30.230.80">
    <property type="match status" value="1"/>
</dbReference>